<evidence type="ECO:0000256" key="7">
    <source>
        <dbReference type="ARBA" id="ARBA00023180"/>
    </source>
</evidence>
<keyword evidence="2 8" id="KW-0812">Transmembrane</keyword>
<keyword evidence="6 8" id="KW-0472">Membrane</keyword>
<comment type="similarity">
    <text evidence="8">Belongs to the LAMP family.</text>
</comment>
<dbReference type="InterPro" id="IPR002000">
    <property type="entry name" value="Lysosome-assoc_membr_glycop"/>
</dbReference>
<reference evidence="14 15" key="1">
    <citation type="submission" date="2023-09" db="EMBL/GenBank/DDBJ databases">
        <authorList>
            <person name="Wang M."/>
        </authorList>
    </citation>
    <scope>NUCLEOTIDE SEQUENCE [LARGE SCALE GENOMIC DNA]</scope>
    <source>
        <strain evidence="14">GT-2023</strain>
        <tissue evidence="14">Liver</tissue>
    </source>
</reference>
<comment type="subcellular location">
    <subcellularLocation>
        <location evidence="1">Endosome membrane</location>
        <topology evidence="1">Single-pass type I membrane protein</topology>
    </subcellularLocation>
    <subcellularLocation>
        <location evidence="8">Lysosome membrane</location>
        <topology evidence="8">Single-pass type I membrane protein</topology>
    </subcellularLocation>
</comment>
<proteinExistence type="inferred from homology"/>
<evidence type="ECO:0000256" key="9">
    <source>
        <dbReference type="SAM" id="MobiDB-lite"/>
    </source>
</evidence>
<evidence type="ECO:0000256" key="5">
    <source>
        <dbReference type="ARBA" id="ARBA00022989"/>
    </source>
</evidence>
<dbReference type="InterPro" id="IPR048528">
    <property type="entry name" value="Lamp2-like_luminal"/>
</dbReference>
<dbReference type="PANTHER" id="PTHR11506">
    <property type="entry name" value="LYSOSOME-ASSOCIATED MEMBRANE GLYCOPROTEIN"/>
    <property type="match status" value="1"/>
</dbReference>
<dbReference type="PROSITE" id="PS51407">
    <property type="entry name" value="LAMP_3"/>
    <property type="match status" value="1"/>
</dbReference>
<organism evidence="14 15">
    <name type="scientific">Cirrhinus molitorella</name>
    <name type="common">mud carp</name>
    <dbReference type="NCBI Taxonomy" id="172907"/>
    <lineage>
        <taxon>Eukaryota</taxon>
        <taxon>Metazoa</taxon>
        <taxon>Chordata</taxon>
        <taxon>Craniata</taxon>
        <taxon>Vertebrata</taxon>
        <taxon>Euteleostomi</taxon>
        <taxon>Actinopterygii</taxon>
        <taxon>Neopterygii</taxon>
        <taxon>Teleostei</taxon>
        <taxon>Ostariophysi</taxon>
        <taxon>Cypriniformes</taxon>
        <taxon>Cyprinidae</taxon>
        <taxon>Labeoninae</taxon>
        <taxon>Labeonini</taxon>
        <taxon>Cirrhinus</taxon>
    </lineage>
</organism>
<feature type="compositionally biased region" description="Polar residues" evidence="9">
    <location>
        <begin position="21"/>
        <end position="33"/>
    </location>
</feature>
<evidence type="ECO:0000256" key="2">
    <source>
        <dbReference type="ARBA" id="ARBA00022692"/>
    </source>
</evidence>
<feature type="region of interest" description="Disordered" evidence="9">
    <location>
        <begin position="21"/>
        <end position="163"/>
    </location>
</feature>
<dbReference type="PRINTS" id="PR00336">
    <property type="entry name" value="LYSASSOCTDMP"/>
</dbReference>
<evidence type="ECO:0000256" key="4">
    <source>
        <dbReference type="ARBA" id="ARBA00022753"/>
    </source>
</evidence>
<comment type="caution">
    <text evidence="14">The sequence shown here is derived from an EMBL/GenBank/DDBJ whole genome shotgun (WGS) entry which is preliminary data.</text>
</comment>
<dbReference type="PANTHER" id="PTHR11506:SF2">
    <property type="entry name" value="MACROSIALIN"/>
    <property type="match status" value="1"/>
</dbReference>
<evidence type="ECO:0000259" key="12">
    <source>
        <dbReference type="Pfam" id="PF01299"/>
    </source>
</evidence>
<feature type="compositionally biased region" description="Low complexity" evidence="9">
    <location>
        <begin position="34"/>
        <end position="145"/>
    </location>
</feature>
<feature type="domain" description="Lysosome-associated membrane glycoprotein 2-like luminal" evidence="12">
    <location>
        <begin position="158"/>
        <end position="300"/>
    </location>
</feature>
<evidence type="ECO:0000256" key="11">
    <source>
        <dbReference type="SAM" id="SignalP"/>
    </source>
</evidence>
<dbReference type="EMBL" id="JAYMGO010000007">
    <property type="protein sequence ID" value="KAL1271737.1"/>
    <property type="molecule type" value="Genomic_DNA"/>
</dbReference>
<keyword evidence="5 10" id="KW-1133">Transmembrane helix</keyword>
<evidence type="ECO:0000313" key="14">
    <source>
        <dbReference type="EMBL" id="KAL1271737.1"/>
    </source>
</evidence>
<evidence type="ECO:0000256" key="8">
    <source>
        <dbReference type="PROSITE-ProRule" id="PRU00740"/>
    </source>
</evidence>
<evidence type="ECO:0000313" key="15">
    <source>
        <dbReference type="Proteomes" id="UP001558613"/>
    </source>
</evidence>
<dbReference type="InterPro" id="IPR048524">
    <property type="entry name" value="Lamp2-like_TM"/>
</dbReference>
<evidence type="ECO:0000256" key="6">
    <source>
        <dbReference type="ARBA" id="ARBA00023136"/>
    </source>
</evidence>
<accession>A0ABR3N4K2</accession>
<gene>
    <name evidence="14" type="ORF">QQF64_030753</name>
</gene>
<dbReference type="Gene3D" id="2.40.160.110">
    <property type="match status" value="1"/>
</dbReference>
<evidence type="ECO:0000256" key="10">
    <source>
        <dbReference type="SAM" id="Phobius"/>
    </source>
</evidence>
<feature type="transmembrane region" description="Helical" evidence="10">
    <location>
        <begin position="320"/>
        <end position="341"/>
    </location>
</feature>
<protein>
    <recommendedName>
        <fullName evidence="16">CD68</fullName>
    </recommendedName>
</protein>
<dbReference type="Pfam" id="PF01299">
    <property type="entry name" value="Lamp2-like_luminal"/>
    <property type="match status" value="1"/>
</dbReference>
<feature type="domain" description="Lysosome-associated membrane glycoprotein 2-like transmembrane" evidence="13">
    <location>
        <begin position="320"/>
        <end position="351"/>
    </location>
</feature>
<feature type="signal peptide" evidence="11">
    <location>
        <begin position="1"/>
        <end position="20"/>
    </location>
</feature>
<dbReference type="Pfam" id="PF21222">
    <property type="entry name" value="Lamp2_2nd"/>
    <property type="match status" value="1"/>
</dbReference>
<keyword evidence="4" id="KW-0967">Endosome</keyword>
<evidence type="ECO:0000259" key="13">
    <source>
        <dbReference type="Pfam" id="PF21222"/>
    </source>
</evidence>
<name>A0ABR3N4K2_9TELE</name>
<comment type="caution">
    <text evidence="8">Lacks conserved residue(s) required for the propagation of feature annotation.</text>
</comment>
<evidence type="ECO:0000256" key="1">
    <source>
        <dbReference type="ARBA" id="ARBA00004530"/>
    </source>
</evidence>
<sequence length="353" mass="37942">MKHGLLLITLFIAATALTSGEYSSSYMDPSNNKTTQAPSTTTQTSNTTAHSPNSTTHNPNTTAHSPNSTTHSPNTTAHSPNSTTHSPNTTAQSPNSTTHSPNTTAQSPNSTTHSPNTTTHSPNTTTHSPNSTTHNPNSTTHSPNTTPLPVPTPPTNMTVGKYNVTDGEGKPCIMLDMAIGIRVNTSKLNATFIVQPSKTTVSGECLEKVVTLNLAFSEGGISVQFQKNDTTKKAYLKLLQYDVTYAFKTGVSSNYSGENKSLELFSVDLGHSYSCQAETVYMGNGVSLDLTHNRLQAFEIKDKQFGPPELCKADQPDYRVPIAVGIILIILIVIVVIAYLISRKKRTDGYQSL</sequence>
<evidence type="ECO:0008006" key="16">
    <source>
        <dbReference type="Google" id="ProtNLM"/>
    </source>
</evidence>
<keyword evidence="8" id="KW-0458">Lysosome</keyword>
<dbReference type="Proteomes" id="UP001558613">
    <property type="component" value="Unassembled WGS sequence"/>
</dbReference>
<keyword evidence="15" id="KW-1185">Reference proteome</keyword>
<feature type="chain" id="PRO_5047129068" description="CD68" evidence="11">
    <location>
        <begin position="21"/>
        <end position="353"/>
    </location>
</feature>
<evidence type="ECO:0000256" key="3">
    <source>
        <dbReference type="ARBA" id="ARBA00022729"/>
    </source>
</evidence>
<keyword evidence="3 11" id="KW-0732">Signal</keyword>
<keyword evidence="7" id="KW-0325">Glycoprotein</keyword>